<dbReference type="RefSeq" id="WP_069668213.1">
    <property type="nucleotide sequence ID" value="NZ_JAPFIM010000015.1"/>
</dbReference>
<comment type="caution">
    <text evidence="3">The sequence shown here is derived from an EMBL/GenBank/DDBJ whole genome shotgun (WGS) entry which is preliminary data.</text>
</comment>
<dbReference type="InterPro" id="IPR051683">
    <property type="entry name" value="Enoyl-CoA_Hydratase/Isomerase"/>
</dbReference>
<proteinExistence type="inferred from homology"/>
<reference evidence="3 4" key="1">
    <citation type="submission" date="2016-03" db="EMBL/GenBank/DDBJ databases">
        <title>Draft genome sequence of the Vibrio tubiashii subs. europaeus.</title>
        <authorList>
            <person name="Spinard E."/>
            <person name="Dubert J."/>
            <person name="Nelson D.R."/>
            <person name="Barja J.L."/>
        </authorList>
    </citation>
    <scope>NUCLEOTIDE SEQUENCE [LARGE SCALE GENOMIC DNA]</scope>
    <source>
        <strain evidence="4">PP-638</strain>
        <strain evidence="3">PP2-638</strain>
    </source>
</reference>
<comment type="similarity">
    <text evidence="1">Belongs to the enoyl-CoA hydratase/isomerase family.</text>
</comment>
<evidence type="ECO:0000313" key="2">
    <source>
        <dbReference type="EMBL" id="MDC5741950.1"/>
    </source>
</evidence>
<dbReference type="PANTHER" id="PTHR42964">
    <property type="entry name" value="ENOYL-COA HYDRATASE"/>
    <property type="match status" value="1"/>
</dbReference>
<dbReference type="AlphaFoldDB" id="A0A178J539"/>
<sequence length="270" mass="29734">MKRNSRITKKSDVLVHLEEDGIAHLVLNRPSSANAFNAEVISQLIAHLDALSSDTRVRALILSGNGKHFSAGADIEWMRSMAAKSQQENQLDAFQLATLLDKLDRFPHPSVAVVQGSAFGGALGLVCCCDMVIAHESAMFCLSEVKLGLVPATIAPYVIRTIGVRHARRYMLSAERIDAYTAQSLNIVHQLSNSEQLKEHAGEWIAPLLKHSPQALVEAKKLCHHCYQAPIDESMKSYTSELIANIRVSPQGQEGLSAFLEKRTPKWNSE</sequence>
<dbReference type="InterPro" id="IPR014748">
    <property type="entry name" value="Enoyl-CoA_hydra_C"/>
</dbReference>
<dbReference type="GO" id="GO:0008300">
    <property type="term" value="P:isoprenoid catabolic process"/>
    <property type="evidence" value="ECO:0007669"/>
    <property type="project" value="TreeGrafter"/>
</dbReference>
<evidence type="ECO:0000313" key="4">
    <source>
        <dbReference type="Proteomes" id="UP000094761"/>
    </source>
</evidence>
<gene>
    <name evidence="3" type="ORF">AZ468_15685</name>
    <name evidence="2" type="ORF">OPW20_17900</name>
</gene>
<reference evidence="2" key="2">
    <citation type="submission" date="2022-11" db="EMBL/GenBank/DDBJ databases">
        <title>Role of the vibriolysin VemA secreted by the emergent pathogen Vibrio europaeus in the colonization of Manila clam mucus.</title>
        <authorList>
            <person name="Martinez C."/>
            <person name="Rodriguez S."/>
            <person name="Vences A."/>
            <person name="Barja J.L."/>
            <person name="Toranzo A.E."/>
            <person name="Dubert J."/>
        </authorList>
    </citation>
    <scope>NUCLEOTIDE SEQUENCE</scope>
    <source>
        <strain evidence="2">3454</strain>
    </source>
</reference>
<dbReference type="Gene3D" id="3.90.226.10">
    <property type="entry name" value="2-enoyl-CoA Hydratase, Chain A, domain 1"/>
    <property type="match status" value="1"/>
</dbReference>
<dbReference type="Pfam" id="PF00378">
    <property type="entry name" value="ECH_1"/>
    <property type="match status" value="1"/>
</dbReference>
<accession>A0A178J539</accession>
<dbReference type="PANTHER" id="PTHR42964:SF1">
    <property type="entry name" value="POLYKETIDE BIOSYNTHESIS ENOYL-COA HYDRATASE PKSH-RELATED"/>
    <property type="match status" value="1"/>
</dbReference>
<dbReference type="Gene3D" id="1.10.12.10">
    <property type="entry name" value="Lyase 2-enoyl-coa Hydratase, Chain A, domain 2"/>
    <property type="match status" value="1"/>
</dbReference>
<name>A0A178J539_9VIBR</name>
<dbReference type="SUPFAM" id="SSF52096">
    <property type="entry name" value="ClpP/crotonase"/>
    <property type="match status" value="1"/>
</dbReference>
<dbReference type="CDD" id="cd06558">
    <property type="entry name" value="crotonase-like"/>
    <property type="match status" value="1"/>
</dbReference>
<evidence type="ECO:0000313" key="5">
    <source>
        <dbReference type="Proteomes" id="UP001150001"/>
    </source>
</evidence>
<dbReference type="EMBL" id="LUAX01000007">
    <property type="protein sequence ID" value="OAM97001.1"/>
    <property type="molecule type" value="Genomic_DNA"/>
</dbReference>
<dbReference type="Proteomes" id="UP000094761">
    <property type="component" value="Unassembled WGS sequence"/>
</dbReference>
<evidence type="ECO:0000313" key="3">
    <source>
        <dbReference type="EMBL" id="OAM97001.1"/>
    </source>
</evidence>
<dbReference type="GeneID" id="78077154"/>
<evidence type="ECO:0000256" key="1">
    <source>
        <dbReference type="ARBA" id="ARBA00005254"/>
    </source>
</evidence>
<dbReference type="OrthoDB" id="9807606at2"/>
<dbReference type="GO" id="GO:0003824">
    <property type="term" value="F:catalytic activity"/>
    <property type="evidence" value="ECO:0007669"/>
    <property type="project" value="UniProtKB-ARBA"/>
</dbReference>
<dbReference type="Proteomes" id="UP001150001">
    <property type="component" value="Unassembled WGS sequence"/>
</dbReference>
<organism evidence="3 4">
    <name type="scientific">Vibrio europaeus</name>
    <dbReference type="NCBI Taxonomy" id="300876"/>
    <lineage>
        <taxon>Bacteria</taxon>
        <taxon>Pseudomonadati</taxon>
        <taxon>Pseudomonadota</taxon>
        <taxon>Gammaproteobacteria</taxon>
        <taxon>Vibrionales</taxon>
        <taxon>Vibrionaceae</taxon>
        <taxon>Vibrio</taxon>
        <taxon>Vibrio oreintalis group</taxon>
    </lineage>
</organism>
<dbReference type="EMBL" id="JAPFIT010000019">
    <property type="protein sequence ID" value="MDC5741950.1"/>
    <property type="molecule type" value="Genomic_DNA"/>
</dbReference>
<keyword evidence="5" id="KW-1185">Reference proteome</keyword>
<protein>
    <submittedName>
        <fullName evidence="2">Enoyl-CoA hydratase-related protein</fullName>
    </submittedName>
    <submittedName>
        <fullName evidence="3">Gamma-carboxygeranoyl-CoA hydratase</fullName>
    </submittedName>
</protein>
<dbReference type="InterPro" id="IPR001753">
    <property type="entry name" value="Enoyl-CoA_hydra/iso"/>
</dbReference>
<dbReference type="InterPro" id="IPR029045">
    <property type="entry name" value="ClpP/crotonase-like_dom_sf"/>
</dbReference>